<dbReference type="PROSITE" id="PS50287">
    <property type="entry name" value="SRCR_2"/>
    <property type="match status" value="1"/>
</dbReference>
<accession>A0A177T761</accession>
<proteinExistence type="predicted"/>
<dbReference type="EMBL" id="LWDF02001046">
    <property type="protein sequence ID" value="KAE8240579.1"/>
    <property type="molecule type" value="Genomic_DNA"/>
</dbReference>
<gene>
    <name evidence="1" type="ORF">A4X13_0g7719</name>
</gene>
<evidence type="ECO:0000313" key="1">
    <source>
        <dbReference type="EMBL" id="KAE8240579.1"/>
    </source>
</evidence>
<sequence length="544" mass="56481">MLPALVKTRSVRFLLLLLASTALHAVVATPLAVDTDASSSLLNARATGKYVGATCTTNEECYSKNCVLFGGATQKTCRRQPAGGPCVENNNCGSRVCIQGKCSASALTGACDTVSDCADAANTLCQAGKCTASSSTSPAQRPNTACNANSDCASGQCQAIKYCLDSTGKEGPCSSCFPGTGLDVPCVPSPLHCTRLPLNAQCTDNGDCSEGFCRSGICTASRTGDACVSEAQCTGTSICGTRGTCYTPSKGTLYPQDICGANSQCSSGRCLSGLNFTSSTDQIYEYSGKYTYPTRCDFLDLGETRCRTYVDCDPGICKNSVCVLGANGDRCLFNQHCANLCGSDGICRALPPKGSVLVKQPCTADDQCVSGKCETDFISRPLPYNSGSSTYVMDKVCSQAPAGISCSQDSDCQNSACRNNVCTVLQLGESCSSFSQCATKNCPFDAATGSKVCATGATRYPCQSNSSCFSNSCVSNPTCDATSTQCDPNWCAPVATLGTCRNSDDCDLDNASCDTDSKCRINRGKTCSAGDQCLSRSCISGKCA</sequence>
<organism evidence="1 2">
    <name type="scientific">Tilletia indica</name>
    <dbReference type="NCBI Taxonomy" id="43049"/>
    <lineage>
        <taxon>Eukaryota</taxon>
        <taxon>Fungi</taxon>
        <taxon>Dikarya</taxon>
        <taxon>Basidiomycota</taxon>
        <taxon>Ustilaginomycotina</taxon>
        <taxon>Exobasidiomycetes</taxon>
        <taxon>Tilletiales</taxon>
        <taxon>Tilletiaceae</taxon>
        <taxon>Tilletia</taxon>
    </lineage>
</organism>
<protein>
    <submittedName>
        <fullName evidence="1">Uncharacterized protein</fullName>
    </submittedName>
</protein>
<reference evidence="1" key="1">
    <citation type="submission" date="2016-04" db="EMBL/GenBank/DDBJ databases">
        <authorList>
            <person name="Nguyen H.D."/>
            <person name="Samba Siva P."/>
            <person name="Cullis J."/>
            <person name="Levesque C.A."/>
            <person name="Hambleton S."/>
        </authorList>
    </citation>
    <scope>NUCLEOTIDE SEQUENCE</scope>
    <source>
        <strain evidence="1">DAOMC 236416</strain>
    </source>
</reference>
<evidence type="ECO:0000313" key="2">
    <source>
        <dbReference type="Proteomes" id="UP000077521"/>
    </source>
</evidence>
<dbReference type="GO" id="GO:0016020">
    <property type="term" value="C:membrane"/>
    <property type="evidence" value="ECO:0007669"/>
    <property type="project" value="InterPro"/>
</dbReference>
<dbReference type="AlphaFoldDB" id="A0A177T761"/>
<dbReference type="Proteomes" id="UP000077521">
    <property type="component" value="Unassembled WGS sequence"/>
</dbReference>
<dbReference type="InterPro" id="IPR001190">
    <property type="entry name" value="SRCR"/>
</dbReference>
<comment type="caution">
    <text evidence="1">The sequence shown here is derived from an EMBL/GenBank/DDBJ whole genome shotgun (WGS) entry which is preliminary data.</text>
</comment>
<name>A0A177T761_9BASI</name>
<keyword evidence="2" id="KW-1185">Reference proteome</keyword>
<reference evidence="1" key="2">
    <citation type="journal article" date="2019" name="IMA Fungus">
        <title>Genome sequencing and comparison of five Tilletia species to identify candidate genes for the detection of regulated species infecting wheat.</title>
        <authorList>
            <person name="Nguyen H.D.T."/>
            <person name="Sultana T."/>
            <person name="Kesanakurti P."/>
            <person name="Hambleton S."/>
        </authorList>
    </citation>
    <scope>NUCLEOTIDE SEQUENCE</scope>
    <source>
        <strain evidence="1">DAOMC 236416</strain>
    </source>
</reference>